<name>A0A1Y5FEK8_9BACT</name>
<protein>
    <recommendedName>
        <fullName evidence="2">FecR protein domain-containing protein</fullName>
    </recommendedName>
</protein>
<feature type="signal peptide" evidence="1">
    <location>
        <begin position="1"/>
        <end position="20"/>
    </location>
</feature>
<dbReference type="Gene3D" id="2.60.120.1440">
    <property type="match status" value="1"/>
</dbReference>
<dbReference type="EMBL" id="MAAO01000006">
    <property type="protein sequence ID" value="OUR97330.1"/>
    <property type="molecule type" value="Genomic_DNA"/>
</dbReference>
<sequence length="196" mass="21997">MPNKLITLLFLSLFSLTIHANITATVVKYKGDVLYNGKQITRDTLFVQNGLIEVKQNGYLQMKVKEYNSTFTLGPNSVLKIKFKKNIKNSPYLLKEGFLRWVTRGKSKVKGFVRTKTASLAVRGTDFLVTVSSLLGETEVYCFSGKVLFQNRKSREDNGVVKRNDWGGLGGRFGATVGDIVPMTQKQINHVKSLLE</sequence>
<proteinExistence type="predicted"/>
<keyword evidence="1" id="KW-0732">Signal</keyword>
<evidence type="ECO:0000313" key="3">
    <source>
        <dbReference type="EMBL" id="OUR97330.1"/>
    </source>
</evidence>
<organism evidence="3 4">
    <name type="scientific">Halobacteriovorax marinus</name>
    <dbReference type="NCBI Taxonomy" id="97084"/>
    <lineage>
        <taxon>Bacteria</taxon>
        <taxon>Pseudomonadati</taxon>
        <taxon>Bdellovibrionota</taxon>
        <taxon>Bacteriovoracia</taxon>
        <taxon>Bacteriovoracales</taxon>
        <taxon>Halobacteriovoraceae</taxon>
        <taxon>Halobacteriovorax</taxon>
    </lineage>
</organism>
<dbReference type="Pfam" id="PF04773">
    <property type="entry name" value="FecR"/>
    <property type="match status" value="1"/>
</dbReference>
<reference evidence="4" key="1">
    <citation type="journal article" date="2017" name="Proc. Natl. Acad. Sci. U.S.A.">
        <title>Simulation of Deepwater Horizon oil plume reveals substrate specialization within a complex community of hydrocarbon-degraders.</title>
        <authorList>
            <person name="Hu P."/>
            <person name="Dubinsky E.A."/>
            <person name="Probst A.J."/>
            <person name="Wang J."/>
            <person name="Sieber C.M.K."/>
            <person name="Tom L.M."/>
            <person name="Gardinali P."/>
            <person name="Banfield J.F."/>
            <person name="Atlas R.M."/>
            <person name="Andersen G.L."/>
        </authorList>
    </citation>
    <scope>NUCLEOTIDE SEQUENCE [LARGE SCALE GENOMIC DNA]</scope>
</reference>
<accession>A0A1Y5FEK8</accession>
<feature type="chain" id="PRO_5012215574" description="FecR protein domain-containing protein" evidence="1">
    <location>
        <begin position="21"/>
        <end position="196"/>
    </location>
</feature>
<dbReference type="InterPro" id="IPR006860">
    <property type="entry name" value="FecR"/>
</dbReference>
<evidence type="ECO:0000256" key="1">
    <source>
        <dbReference type="SAM" id="SignalP"/>
    </source>
</evidence>
<feature type="domain" description="FecR protein" evidence="2">
    <location>
        <begin position="54"/>
        <end position="147"/>
    </location>
</feature>
<gene>
    <name evidence="3" type="ORF">A9Q84_13480</name>
</gene>
<dbReference type="Proteomes" id="UP000196531">
    <property type="component" value="Unassembled WGS sequence"/>
</dbReference>
<dbReference type="AlphaFoldDB" id="A0A1Y5FEK8"/>
<evidence type="ECO:0000313" key="4">
    <source>
        <dbReference type="Proteomes" id="UP000196531"/>
    </source>
</evidence>
<evidence type="ECO:0000259" key="2">
    <source>
        <dbReference type="Pfam" id="PF04773"/>
    </source>
</evidence>
<comment type="caution">
    <text evidence="3">The sequence shown here is derived from an EMBL/GenBank/DDBJ whole genome shotgun (WGS) entry which is preliminary data.</text>
</comment>